<dbReference type="Proteomes" id="UP000078559">
    <property type="component" value="Chromosome 2"/>
</dbReference>
<keyword evidence="2" id="KW-1185">Reference proteome</keyword>
<proteinExistence type="predicted"/>
<reference evidence="1" key="1">
    <citation type="submission" date="2014-12" db="EMBL/GenBank/DDBJ databases">
        <title>Genome Sequence of Valsa Canker Pathogens Uncovers a Specific Adaption of Colonization on Woody Bark.</title>
        <authorList>
            <person name="Yin Z."/>
            <person name="Liu H."/>
            <person name="Gao X."/>
            <person name="Li Z."/>
            <person name="Song N."/>
            <person name="Ke X."/>
            <person name="Dai Q."/>
            <person name="Wu Y."/>
            <person name="Sun Y."/>
            <person name="Xu J.-R."/>
            <person name="Kang Z.K."/>
            <person name="Wang L."/>
            <person name="Huang L."/>
        </authorList>
    </citation>
    <scope>NUCLEOTIDE SEQUENCE [LARGE SCALE GENOMIC DNA]</scope>
    <source>
        <strain evidence="1">03-8</strain>
    </source>
</reference>
<organism evidence="1 2">
    <name type="scientific">Cytospora mali</name>
    <name type="common">Apple Valsa canker fungus</name>
    <name type="synonym">Valsa mali</name>
    <dbReference type="NCBI Taxonomy" id="578113"/>
    <lineage>
        <taxon>Eukaryota</taxon>
        <taxon>Fungi</taxon>
        <taxon>Dikarya</taxon>
        <taxon>Ascomycota</taxon>
        <taxon>Pezizomycotina</taxon>
        <taxon>Sordariomycetes</taxon>
        <taxon>Sordariomycetidae</taxon>
        <taxon>Diaporthales</taxon>
        <taxon>Cytosporaceae</taxon>
        <taxon>Cytospora</taxon>
    </lineage>
</organism>
<dbReference type="EMBL" id="CM003099">
    <property type="protein sequence ID" value="KUI66670.1"/>
    <property type="molecule type" value="Genomic_DNA"/>
</dbReference>
<name>A0A194VS82_CYTMA</name>
<protein>
    <submittedName>
        <fullName evidence="1">Uncharacterized protein</fullName>
    </submittedName>
</protein>
<accession>A0A194VS82</accession>
<evidence type="ECO:0000313" key="2">
    <source>
        <dbReference type="Proteomes" id="UP000078559"/>
    </source>
</evidence>
<dbReference type="AlphaFoldDB" id="A0A194VS82"/>
<sequence length="54" mass="6335">MTRARWTFVVEVIICIETRQFGIIFSGEPQHYKFALQYNFASNEVKQQSGVPRL</sequence>
<gene>
    <name evidence="1" type="ORF">VM1G_11402</name>
</gene>
<evidence type="ECO:0000313" key="1">
    <source>
        <dbReference type="EMBL" id="KUI66670.1"/>
    </source>
</evidence>